<accession>A0A9N8VHH0</accession>
<dbReference type="CDD" id="cd01887">
    <property type="entry name" value="IF2_eIF5B"/>
    <property type="match status" value="1"/>
</dbReference>
<dbReference type="FunFam" id="2.40.30.10:FF:000008">
    <property type="entry name" value="Translation initiation factor IF-2"/>
    <property type="match status" value="1"/>
</dbReference>
<feature type="region of interest" description="Disordered" evidence="12">
    <location>
        <begin position="202"/>
        <end position="224"/>
    </location>
</feature>
<name>A0A9N8VHH0_FUNMO</name>
<keyword evidence="4" id="KW-0547">Nucleotide-binding</keyword>
<keyword evidence="8" id="KW-0342">GTP-binding</keyword>
<dbReference type="Gene3D" id="2.40.30.10">
    <property type="entry name" value="Translation factors"/>
    <property type="match status" value="2"/>
</dbReference>
<dbReference type="InterPro" id="IPR036925">
    <property type="entry name" value="TIF_IF2_dom3_sf"/>
</dbReference>
<dbReference type="Pfam" id="PF04760">
    <property type="entry name" value="IF2_N"/>
    <property type="match status" value="1"/>
</dbReference>
<dbReference type="EMBL" id="CAJVPP010000209">
    <property type="protein sequence ID" value="CAG8455943.1"/>
    <property type="molecule type" value="Genomic_DNA"/>
</dbReference>
<feature type="compositionally biased region" description="Polar residues" evidence="12">
    <location>
        <begin position="207"/>
        <end position="218"/>
    </location>
</feature>
<keyword evidence="7" id="KW-0496">Mitochondrion</keyword>
<dbReference type="FunFam" id="3.40.50.300:FF:000019">
    <property type="entry name" value="Translation initiation factor IF-2"/>
    <property type="match status" value="1"/>
</dbReference>
<evidence type="ECO:0000313" key="14">
    <source>
        <dbReference type="EMBL" id="CAG8455943.1"/>
    </source>
</evidence>
<dbReference type="SUPFAM" id="SSF52156">
    <property type="entry name" value="Initiation factor IF2/eIF5b, domain 3"/>
    <property type="match status" value="1"/>
</dbReference>
<dbReference type="InterPro" id="IPR053905">
    <property type="entry name" value="EF-G-like_DII"/>
</dbReference>
<proteinExistence type="inferred from homology"/>
<evidence type="ECO:0000256" key="10">
    <source>
        <dbReference type="ARBA" id="ARBA00044200"/>
    </source>
</evidence>
<comment type="caution">
    <text evidence="14">The sequence shown here is derived from an EMBL/GenBank/DDBJ whole genome shotgun (WGS) entry which is preliminary data.</text>
</comment>
<feature type="region of interest" description="Disordered" evidence="12">
    <location>
        <begin position="353"/>
        <end position="375"/>
    </location>
</feature>
<evidence type="ECO:0000256" key="12">
    <source>
        <dbReference type="SAM" id="MobiDB-lite"/>
    </source>
</evidence>
<evidence type="ECO:0000256" key="3">
    <source>
        <dbReference type="ARBA" id="ARBA00022540"/>
    </source>
</evidence>
<dbReference type="Pfam" id="PF00009">
    <property type="entry name" value="GTP_EFTU"/>
    <property type="match status" value="1"/>
</dbReference>
<dbReference type="FunFam" id="3.40.50.10050:FF:000001">
    <property type="entry name" value="Translation initiation factor IF-2"/>
    <property type="match status" value="1"/>
</dbReference>
<evidence type="ECO:0000256" key="6">
    <source>
        <dbReference type="ARBA" id="ARBA00022946"/>
    </source>
</evidence>
<dbReference type="InterPro" id="IPR009000">
    <property type="entry name" value="Transl_B-barrel_sf"/>
</dbReference>
<evidence type="ECO:0000256" key="2">
    <source>
        <dbReference type="ARBA" id="ARBA00007733"/>
    </source>
</evidence>
<evidence type="ECO:0000256" key="11">
    <source>
        <dbReference type="SAM" id="Coils"/>
    </source>
</evidence>
<evidence type="ECO:0000313" key="15">
    <source>
        <dbReference type="Proteomes" id="UP000789375"/>
    </source>
</evidence>
<evidence type="ECO:0000256" key="8">
    <source>
        <dbReference type="ARBA" id="ARBA00023134"/>
    </source>
</evidence>
<dbReference type="InterPro" id="IPR044145">
    <property type="entry name" value="IF2_II"/>
</dbReference>
<evidence type="ECO:0000256" key="5">
    <source>
        <dbReference type="ARBA" id="ARBA00022917"/>
    </source>
</evidence>
<dbReference type="HAMAP" id="MF_00100_B">
    <property type="entry name" value="IF_2_B"/>
    <property type="match status" value="1"/>
</dbReference>
<dbReference type="Pfam" id="PF22042">
    <property type="entry name" value="EF-G_D2"/>
    <property type="match status" value="1"/>
</dbReference>
<dbReference type="PROSITE" id="PS51722">
    <property type="entry name" value="G_TR_2"/>
    <property type="match status" value="1"/>
</dbReference>
<keyword evidence="6" id="KW-0809">Transit peptide</keyword>
<dbReference type="GO" id="GO:0005739">
    <property type="term" value="C:mitochondrion"/>
    <property type="evidence" value="ECO:0007669"/>
    <property type="project" value="UniProtKB-SubCell"/>
</dbReference>
<dbReference type="InterPro" id="IPR000178">
    <property type="entry name" value="TF_IF2_bacterial-like"/>
</dbReference>
<dbReference type="AlphaFoldDB" id="A0A9N8VHH0"/>
<keyword evidence="5" id="KW-0648">Protein biosynthesis</keyword>
<sequence>MRCDRKDTSDWRFLSKDWPGEGGRKEFEDIGVAGIEELGILCEEVVVVDTLDVGQILGGESDIEVEWVSVPLSPGIGGSVGLSVSSFKEFDLRLQFIKRGIIPSSLISNVAIFRRKTKLLHNTTKLLKDEPDDRLIIDPDSDVSPRQCQIARAYMKVNKLNQNKWEKPKSLFAKRSNVDYSKRHSEDLLLFSNNEKDNLLGTKCDKSNNLSQSETSNGMPKRNWSRYKSKNLEDKPFINNLSRTDHFNNGPEDFRERSQKSEAFNAGFKNNWSGSTDPRIMENSSGLQYFSKNIDKYPFGKKRMRPPIVRHQKEIDHKLESKVDFVSALTELKAIQEINVENDDHSSALRTRQKFASKKDKVLEKPEHRKPKSLKKGRELWDEEDGYFDVNYEVDGPKKKSQVQEIEPKLQREVFIPEAISIANLAKMIGVRLATFEQKLQNLGIEYVSHDHLLNAEEASLIAMEYDLNPVVNSEAAIDLYPKPKPADMSKFPLRPPIVAILGHVDHGKTTLLDTLRKSSIAAGEAGGITQHIGAFSVSLPSEKTITFLDTPGHAAFSAMRARGAFVTDIVVLVVAADDGVMPQTLEAIKHAKDAGVPMVVAINKIDRHNANPQKVREALLSNGVELEEYDGETQSVEVSALTGQGLDRLEEAIITLSELSEFRAEVDIEAEGAIIESQVEKGKGNVATVLVKRGTLKQGDIIVAGTTWCRVRVMTDEKGQIIKNALPGTPIKVTGWKELPVAGDEVLQAKDEELAKTVVANRALNRSRDQQLKDLEVINEKRRQRKQELETERANARNFKKEVWMFHQGLLKEYPTAVPLQPSIKEEKPLVDTNKKGLNVVVKADVSGTAEAVVDALYGLGNNEVCVKIIDFGVGDVTESDIQMANVAKAIILGFNVKACKKVQSQARIDNVDMKFYKVIYHLLDEVKEQLGKLLPPILETHVTGEAKVLQIFQINVKSKEFKPVAGCRITNGTVFKNQKVRILRDNNQIWEGSLETLKQMKKEVNEIKKGLECGMSFEGFNGFKEGDSIQSIVVKEVPRSL</sequence>
<dbReference type="GO" id="GO:0003924">
    <property type="term" value="F:GTPase activity"/>
    <property type="evidence" value="ECO:0007669"/>
    <property type="project" value="InterPro"/>
</dbReference>
<comment type="subcellular location">
    <subcellularLocation>
        <location evidence="1">Mitochondrion</location>
    </subcellularLocation>
</comment>
<dbReference type="Gene3D" id="3.40.50.300">
    <property type="entry name" value="P-loop containing nucleotide triphosphate hydrolases"/>
    <property type="match status" value="1"/>
</dbReference>
<dbReference type="InterPro" id="IPR015760">
    <property type="entry name" value="TIF_IF2"/>
</dbReference>
<dbReference type="GO" id="GO:0003743">
    <property type="term" value="F:translation initiation factor activity"/>
    <property type="evidence" value="ECO:0007669"/>
    <property type="project" value="UniProtKB-KW"/>
</dbReference>
<organism evidence="14 15">
    <name type="scientific">Funneliformis mosseae</name>
    <name type="common">Endomycorrhizal fungus</name>
    <name type="synonym">Glomus mosseae</name>
    <dbReference type="NCBI Taxonomy" id="27381"/>
    <lineage>
        <taxon>Eukaryota</taxon>
        <taxon>Fungi</taxon>
        <taxon>Fungi incertae sedis</taxon>
        <taxon>Mucoromycota</taxon>
        <taxon>Glomeromycotina</taxon>
        <taxon>Glomeromycetes</taxon>
        <taxon>Glomerales</taxon>
        <taxon>Glomeraceae</taxon>
        <taxon>Funneliformis</taxon>
    </lineage>
</organism>
<keyword evidence="11" id="KW-0175">Coiled coil</keyword>
<reference evidence="14" key="1">
    <citation type="submission" date="2021-06" db="EMBL/GenBank/DDBJ databases">
        <authorList>
            <person name="Kallberg Y."/>
            <person name="Tangrot J."/>
            <person name="Rosling A."/>
        </authorList>
    </citation>
    <scope>NUCLEOTIDE SEQUENCE</scope>
    <source>
        <strain evidence="14">87-6 pot B 2015</strain>
    </source>
</reference>
<dbReference type="InterPro" id="IPR000795">
    <property type="entry name" value="T_Tr_GTP-bd_dom"/>
</dbReference>
<comment type="similarity">
    <text evidence="2">Belongs to the TRAFAC class translation factor GTPase superfamily. Classic translation factor GTPase family. IF-2 subfamily.</text>
</comment>
<keyword evidence="15" id="KW-1185">Reference proteome</keyword>
<dbReference type="Gene3D" id="3.40.50.10050">
    <property type="entry name" value="Translation initiation factor IF- 2, domain 3"/>
    <property type="match status" value="1"/>
</dbReference>
<dbReference type="NCBIfam" id="TIGR00231">
    <property type="entry name" value="small_GTP"/>
    <property type="match status" value="1"/>
</dbReference>
<dbReference type="GO" id="GO:0005525">
    <property type="term" value="F:GTP binding"/>
    <property type="evidence" value="ECO:0007669"/>
    <property type="project" value="UniProtKB-KW"/>
</dbReference>
<dbReference type="SUPFAM" id="SSF50447">
    <property type="entry name" value="Translation proteins"/>
    <property type="match status" value="2"/>
</dbReference>
<evidence type="ECO:0000259" key="13">
    <source>
        <dbReference type="PROSITE" id="PS51722"/>
    </source>
</evidence>
<evidence type="ECO:0000256" key="9">
    <source>
        <dbReference type="ARBA" id="ARBA00025162"/>
    </source>
</evidence>
<protein>
    <recommendedName>
        <fullName evidence="10">Translation initiation factor IF-2, mitochondrial</fullName>
    </recommendedName>
</protein>
<dbReference type="CDD" id="cd03692">
    <property type="entry name" value="mtIF2_IVc"/>
    <property type="match status" value="1"/>
</dbReference>
<dbReference type="PANTHER" id="PTHR43381">
    <property type="entry name" value="TRANSLATION INITIATION FACTOR IF-2-RELATED"/>
    <property type="match status" value="1"/>
</dbReference>
<evidence type="ECO:0000256" key="7">
    <source>
        <dbReference type="ARBA" id="ARBA00023128"/>
    </source>
</evidence>
<comment type="function">
    <text evidence="9">One of the essential components for the initiation of protein synthesis. Protects formylmethionyl-tRNA from spontaneous hydrolysis and promotes its binding to the 30S ribosomal subunits. Also involved in the hydrolysis of GTP during the formation of the 70S ribosomal complex.</text>
</comment>
<dbReference type="Pfam" id="PF11987">
    <property type="entry name" value="IF-2"/>
    <property type="match status" value="1"/>
</dbReference>
<evidence type="ECO:0000256" key="1">
    <source>
        <dbReference type="ARBA" id="ARBA00004173"/>
    </source>
</evidence>
<dbReference type="InterPro" id="IPR023115">
    <property type="entry name" value="TIF_IF2_dom3"/>
</dbReference>
<dbReference type="InterPro" id="IPR027417">
    <property type="entry name" value="P-loop_NTPase"/>
</dbReference>
<feature type="compositionally biased region" description="Basic and acidic residues" evidence="12">
    <location>
        <begin position="357"/>
        <end position="367"/>
    </location>
</feature>
<keyword evidence="3" id="KW-0396">Initiation factor</keyword>
<dbReference type="CDD" id="cd03702">
    <property type="entry name" value="IF2_mtIF2_II"/>
    <property type="match status" value="1"/>
</dbReference>
<dbReference type="InterPro" id="IPR005225">
    <property type="entry name" value="Small_GTP-bd"/>
</dbReference>
<dbReference type="FunFam" id="2.40.30.10:FF:000126">
    <property type="entry name" value="Mitochondrial translation initiation factor"/>
    <property type="match status" value="1"/>
</dbReference>
<dbReference type="PANTHER" id="PTHR43381:SF20">
    <property type="entry name" value="TRANSLATION INITIATION FACTOR IF-2, MITOCHONDRIAL"/>
    <property type="match status" value="1"/>
</dbReference>
<dbReference type="SUPFAM" id="SSF52540">
    <property type="entry name" value="P-loop containing nucleoside triphosphate hydrolases"/>
    <property type="match status" value="1"/>
</dbReference>
<feature type="coiled-coil region" evidence="11">
    <location>
        <begin position="773"/>
        <end position="803"/>
    </location>
</feature>
<gene>
    <name evidence="14" type="ORF">FMOSSE_LOCUS1787</name>
</gene>
<dbReference type="GO" id="GO:0032543">
    <property type="term" value="P:mitochondrial translation"/>
    <property type="evidence" value="ECO:0007669"/>
    <property type="project" value="UniProtKB-ARBA"/>
</dbReference>
<evidence type="ECO:0000256" key="4">
    <source>
        <dbReference type="ARBA" id="ARBA00022741"/>
    </source>
</evidence>
<feature type="domain" description="Tr-type G" evidence="13">
    <location>
        <begin position="494"/>
        <end position="662"/>
    </location>
</feature>
<dbReference type="InterPro" id="IPR006847">
    <property type="entry name" value="IF2_N"/>
</dbReference>
<dbReference type="Proteomes" id="UP000789375">
    <property type="component" value="Unassembled WGS sequence"/>
</dbReference>